<dbReference type="AlphaFoldDB" id="A0A8J3GUA3"/>
<reference evidence="1" key="2">
    <citation type="submission" date="2020-09" db="EMBL/GenBank/DDBJ databases">
        <authorList>
            <person name="Sun Q."/>
            <person name="Kim S."/>
        </authorList>
    </citation>
    <scope>NUCLEOTIDE SEQUENCE</scope>
    <source>
        <strain evidence="1">KCTC 42650</strain>
    </source>
</reference>
<gene>
    <name evidence="1" type="ORF">GCM10017056_02800</name>
</gene>
<sequence>MSHQPLPRLMLAEAVPAGCEPLYEYRLAARHTCPRRSVQPADPRPVQYLTDLFDIILEGGLDASRPA</sequence>
<protein>
    <submittedName>
        <fullName evidence="1">Uncharacterized protein</fullName>
    </submittedName>
</protein>
<accession>A0A8J3GUA3</accession>
<evidence type="ECO:0000313" key="1">
    <source>
        <dbReference type="EMBL" id="GHF34776.1"/>
    </source>
</evidence>
<dbReference type="EMBL" id="BNCJ01000001">
    <property type="protein sequence ID" value="GHF34776.1"/>
    <property type="molecule type" value="Genomic_DNA"/>
</dbReference>
<reference evidence="1" key="1">
    <citation type="journal article" date="2014" name="Int. J. Syst. Evol. Microbiol.">
        <title>Complete genome sequence of Corynebacterium casei LMG S-19264T (=DSM 44701T), isolated from a smear-ripened cheese.</title>
        <authorList>
            <consortium name="US DOE Joint Genome Institute (JGI-PGF)"/>
            <person name="Walter F."/>
            <person name="Albersmeier A."/>
            <person name="Kalinowski J."/>
            <person name="Ruckert C."/>
        </authorList>
    </citation>
    <scope>NUCLEOTIDE SEQUENCE</scope>
    <source>
        <strain evidence="1">KCTC 42650</strain>
    </source>
</reference>
<comment type="caution">
    <text evidence="1">The sequence shown here is derived from an EMBL/GenBank/DDBJ whole genome shotgun (WGS) entry which is preliminary data.</text>
</comment>
<dbReference type="RefSeq" id="WP_189678242.1">
    <property type="nucleotide sequence ID" value="NZ_BNCJ01000001.1"/>
</dbReference>
<dbReference type="Proteomes" id="UP000626220">
    <property type="component" value="Unassembled WGS sequence"/>
</dbReference>
<keyword evidence="2" id="KW-1185">Reference proteome</keyword>
<organism evidence="1 2">
    <name type="scientific">Seohaeicola zhoushanensis</name>
    <dbReference type="NCBI Taxonomy" id="1569283"/>
    <lineage>
        <taxon>Bacteria</taxon>
        <taxon>Pseudomonadati</taxon>
        <taxon>Pseudomonadota</taxon>
        <taxon>Alphaproteobacteria</taxon>
        <taxon>Rhodobacterales</taxon>
        <taxon>Roseobacteraceae</taxon>
        <taxon>Seohaeicola</taxon>
    </lineage>
</organism>
<proteinExistence type="predicted"/>
<evidence type="ECO:0000313" key="2">
    <source>
        <dbReference type="Proteomes" id="UP000626220"/>
    </source>
</evidence>
<name>A0A8J3GUA3_9RHOB</name>